<dbReference type="AlphaFoldDB" id="A0A6A4B8M6"/>
<evidence type="ECO:0000313" key="6">
    <source>
        <dbReference type="EMBL" id="KAE9268674.1"/>
    </source>
</evidence>
<evidence type="ECO:0000313" key="9">
    <source>
        <dbReference type="Proteomes" id="UP000440732"/>
    </source>
</evidence>
<evidence type="ECO:0000313" key="8">
    <source>
        <dbReference type="Proteomes" id="UP000437068"/>
    </source>
</evidence>
<evidence type="ECO:0000313" key="11">
    <source>
        <dbReference type="Proteomes" id="UP000488956"/>
    </source>
</evidence>
<gene>
    <name evidence="6" type="ORF">PF001_g29559</name>
    <name evidence="5" type="ORF">PF006_g24263</name>
    <name evidence="3" type="ORF">PF007_g25713</name>
    <name evidence="2" type="ORF">PF009_g6634</name>
    <name evidence="4" type="ORF">PF010_g21608</name>
</gene>
<proteinExistence type="predicted"/>
<protein>
    <submittedName>
        <fullName evidence="6">Uncharacterized protein</fullName>
    </submittedName>
</protein>
<dbReference type="Proteomes" id="UP000441208">
    <property type="component" value="Unassembled WGS sequence"/>
</dbReference>
<dbReference type="EMBL" id="QXGA01002640">
    <property type="protein sequence ID" value="KAE9094235.1"/>
    <property type="molecule type" value="Genomic_DNA"/>
</dbReference>
<dbReference type="EMBL" id="QXGE01005041">
    <property type="protein sequence ID" value="KAE9268674.1"/>
    <property type="molecule type" value="Genomic_DNA"/>
</dbReference>
<dbReference type="Proteomes" id="UP000488956">
    <property type="component" value="Unassembled WGS sequence"/>
</dbReference>
<evidence type="ECO:0000256" key="1">
    <source>
        <dbReference type="SAM" id="MobiDB-lite"/>
    </source>
</evidence>
<dbReference type="Proteomes" id="UP000437068">
    <property type="component" value="Unassembled WGS sequence"/>
</dbReference>
<name>A0A6A4B8M6_9STRA</name>
<evidence type="ECO:0000313" key="2">
    <source>
        <dbReference type="EMBL" id="KAE8943655.1"/>
    </source>
</evidence>
<dbReference type="Proteomes" id="UP000429523">
    <property type="component" value="Unassembled WGS sequence"/>
</dbReference>
<accession>A0A6A4B8M6</accession>
<sequence>MRLSTSRDAQFPRANGATGFIGSGAGDPAERRGEAGAPPAEQIGELSPHQSLSHPIHQVARQIQPLWGHDEEKPVDADVQPSEIG</sequence>
<evidence type="ECO:0000313" key="5">
    <source>
        <dbReference type="EMBL" id="KAE9094235.1"/>
    </source>
</evidence>
<feature type="region of interest" description="Disordered" evidence="1">
    <location>
        <begin position="1"/>
        <end position="85"/>
    </location>
</feature>
<dbReference type="EMBL" id="QXFX01001968">
    <property type="protein sequence ID" value="KAE9082383.1"/>
    <property type="molecule type" value="Genomic_DNA"/>
</dbReference>
<dbReference type="EMBL" id="QXGF01000241">
    <property type="protein sequence ID" value="KAE8943655.1"/>
    <property type="molecule type" value="Genomic_DNA"/>
</dbReference>
<evidence type="ECO:0000313" key="7">
    <source>
        <dbReference type="Proteomes" id="UP000429523"/>
    </source>
</evidence>
<dbReference type="Proteomes" id="UP000440732">
    <property type="component" value="Unassembled WGS sequence"/>
</dbReference>
<evidence type="ECO:0000313" key="10">
    <source>
        <dbReference type="Proteomes" id="UP000441208"/>
    </source>
</evidence>
<dbReference type="EMBL" id="QXFZ01002798">
    <property type="protein sequence ID" value="KAE9073670.1"/>
    <property type="molecule type" value="Genomic_DNA"/>
</dbReference>
<reference evidence="7 8" key="1">
    <citation type="submission" date="2018-08" db="EMBL/GenBank/DDBJ databases">
        <title>Genomic investigation of the strawberry pathogen Phytophthora fragariae indicates pathogenicity is determined by transcriptional variation in three key races.</title>
        <authorList>
            <person name="Adams T.M."/>
            <person name="Armitage A.D."/>
            <person name="Sobczyk M.K."/>
            <person name="Bates H.J."/>
            <person name="Dunwell J.M."/>
            <person name="Nellist C.F."/>
            <person name="Harrison R.J."/>
        </authorList>
    </citation>
    <scope>NUCLEOTIDE SEQUENCE [LARGE SCALE GENOMIC DNA]</scope>
    <source>
        <strain evidence="6 8">A4</strain>
        <strain evidence="5 9">NOV-5</strain>
        <strain evidence="3 10">NOV-71</strain>
        <strain evidence="2 7">NOV-9</strain>
        <strain evidence="4 11">ONT-3</strain>
    </source>
</reference>
<evidence type="ECO:0000313" key="3">
    <source>
        <dbReference type="EMBL" id="KAE9073670.1"/>
    </source>
</evidence>
<organism evidence="6 8">
    <name type="scientific">Phytophthora fragariae</name>
    <dbReference type="NCBI Taxonomy" id="53985"/>
    <lineage>
        <taxon>Eukaryota</taxon>
        <taxon>Sar</taxon>
        <taxon>Stramenopiles</taxon>
        <taxon>Oomycota</taxon>
        <taxon>Peronosporomycetes</taxon>
        <taxon>Peronosporales</taxon>
        <taxon>Peronosporaceae</taxon>
        <taxon>Phytophthora</taxon>
    </lineage>
</organism>
<comment type="caution">
    <text evidence="6">The sequence shown here is derived from an EMBL/GenBank/DDBJ whole genome shotgun (WGS) entry which is preliminary data.</text>
</comment>
<evidence type="ECO:0000313" key="4">
    <source>
        <dbReference type="EMBL" id="KAE9082383.1"/>
    </source>
</evidence>